<dbReference type="Pfam" id="PF12840">
    <property type="entry name" value="HTH_20"/>
    <property type="match status" value="1"/>
</dbReference>
<dbReference type="STRING" id="335973.SAMN04488693_101138"/>
<evidence type="ECO:0000259" key="1">
    <source>
        <dbReference type="SMART" id="SM00418"/>
    </source>
</evidence>
<dbReference type="InterPro" id="IPR011991">
    <property type="entry name" value="ArsR-like_HTH"/>
</dbReference>
<evidence type="ECO:0000313" key="2">
    <source>
        <dbReference type="EMBL" id="SDH39858.1"/>
    </source>
</evidence>
<keyword evidence="3" id="KW-1185">Reference proteome</keyword>
<dbReference type="Gene3D" id="1.10.10.10">
    <property type="entry name" value="Winged helix-like DNA-binding domain superfamily/Winged helix DNA-binding domain"/>
    <property type="match status" value="1"/>
</dbReference>
<accession>A0A1G8C3I9</accession>
<dbReference type="EMBL" id="FNDT01000001">
    <property type="protein sequence ID" value="SDH39858.1"/>
    <property type="molecule type" value="Genomic_DNA"/>
</dbReference>
<dbReference type="SMART" id="SM00418">
    <property type="entry name" value="HTH_ARSR"/>
    <property type="match status" value="1"/>
</dbReference>
<evidence type="ECO:0000313" key="3">
    <source>
        <dbReference type="Proteomes" id="UP000199258"/>
    </source>
</evidence>
<dbReference type="InterPro" id="IPR036390">
    <property type="entry name" value="WH_DNA-bd_sf"/>
</dbReference>
<dbReference type="SUPFAM" id="SSF46785">
    <property type="entry name" value="Winged helix' DNA-binding domain"/>
    <property type="match status" value="1"/>
</dbReference>
<dbReference type="InterPro" id="IPR036388">
    <property type="entry name" value="WH-like_DNA-bd_sf"/>
</dbReference>
<dbReference type="InterPro" id="IPR001845">
    <property type="entry name" value="HTH_ArsR_DNA-bd_dom"/>
</dbReference>
<feature type="domain" description="HTH arsR-type" evidence="1">
    <location>
        <begin position="13"/>
        <end position="101"/>
    </location>
</feature>
<organism evidence="2 3">
    <name type="scientific">Arthrobacter subterraneus</name>
    <dbReference type="NCBI Taxonomy" id="335973"/>
    <lineage>
        <taxon>Bacteria</taxon>
        <taxon>Bacillati</taxon>
        <taxon>Actinomycetota</taxon>
        <taxon>Actinomycetes</taxon>
        <taxon>Micrococcales</taxon>
        <taxon>Micrococcaceae</taxon>
        <taxon>Arthrobacter</taxon>
    </lineage>
</organism>
<dbReference type="Proteomes" id="UP000199258">
    <property type="component" value="Unassembled WGS sequence"/>
</dbReference>
<reference evidence="2 3" key="1">
    <citation type="submission" date="2016-10" db="EMBL/GenBank/DDBJ databases">
        <authorList>
            <person name="de Groot N.N."/>
        </authorList>
    </citation>
    <scope>NUCLEOTIDE SEQUENCE [LARGE SCALE GENOMIC DNA]</scope>
    <source>
        <strain evidence="2 3">NP_1H</strain>
    </source>
</reference>
<sequence>MLLNMETDEDVQARGRALSAPVRLRILRLCLHKARTNKEIAEVLDLNPATALHHVRTLLATGFLRAEEPRTGNRGAKEIPYRATGLSWGSRMPNAAPVLVETFLQEIEGLSPSEIDVWRLGVRLNDANRAEMMGKIRAVFEEYARHGSDEDGTATSIMLAHHLDRTAD</sequence>
<protein>
    <submittedName>
        <fullName evidence="2">Helix-turn-helix domain-containing protein</fullName>
    </submittedName>
</protein>
<dbReference type="GO" id="GO:0003700">
    <property type="term" value="F:DNA-binding transcription factor activity"/>
    <property type="evidence" value="ECO:0007669"/>
    <property type="project" value="InterPro"/>
</dbReference>
<name>A0A1G8C3I9_9MICC</name>
<gene>
    <name evidence="2" type="ORF">SAMN04488693_101138</name>
</gene>
<dbReference type="AlphaFoldDB" id="A0A1G8C3I9"/>
<proteinExistence type="predicted"/>
<dbReference type="CDD" id="cd00090">
    <property type="entry name" value="HTH_ARSR"/>
    <property type="match status" value="1"/>
</dbReference>